<dbReference type="AlphaFoldDB" id="A0A7X5ZWT4"/>
<dbReference type="Pfam" id="PF13770">
    <property type="entry name" value="DUF4169"/>
    <property type="match status" value="1"/>
</dbReference>
<organism evidence="2 3">
    <name type="scientific">Sphingomonas leidyi</name>
    <dbReference type="NCBI Taxonomy" id="68569"/>
    <lineage>
        <taxon>Bacteria</taxon>
        <taxon>Pseudomonadati</taxon>
        <taxon>Pseudomonadota</taxon>
        <taxon>Alphaproteobacteria</taxon>
        <taxon>Sphingomonadales</taxon>
        <taxon>Sphingomonadaceae</taxon>
        <taxon>Sphingomonas</taxon>
    </lineage>
</organism>
<dbReference type="InterPro" id="IPR025227">
    <property type="entry name" value="DUF4169"/>
</dbReference>
<evidence type="ECO:0000256" key="1">
    <source>
        <dbReference type="SAM" id="MobiDB-lite"/>
    </source>
</evidence>
<comment type="caution">
    <text evidence="2">The sequence shown here is derived from an EMBL/GenBank/DDBJ whole genome shotgun (WGS) entry which is preliminary data.</text>
</comment>
<reference evidence="2 3" key="1">
    <citation type="submission" date="2020-03" db="EMBL/GenBank/DDBJ databases">
        <title>Genomic Encyclopedia of Type Strains, Phase IV (KMG-IV): sequencing the most valuable type-strain genomes for metagenomic binning, comparative biology and taxonomic classification.</title>
        <authorList>
            <person name="Goeker M."/>
        </authorList>
    </citation>
    <scope>NUCLEOTIDE SEQUENCE [LARGE SCALE GENOMIC DNA]</scope>
    <source>
        <strain evidence="2 3">DSM 4733</strain>
    </source>
</reference>
<evidence type="ECO:0008006" key="4">
    <source>
        <dbReference type="Google" id="ProtNLM"/>
    </source>
</evidence>
<dbReference type="Proteomes" id="UP000564677">
    <property type="component" value="Unassembled WGS sequence"/>
</dbReference>
<gene>
    <name evidence="2" type="ORF">FHR20_002735</name>
</gene>
<feature type="compositionally biased region" description="Basic and acidic residues" evidence="1">
    <location>
        <begin position="15"/>
        <end position="57"/>
    </location>
</feature>
<evidence type="ECO:0000313" key="2">
    <source>
        <dbReference type="EMBL" id="NIJ65773.1"/>
    </source>
</evidence>
<name>A0A7X5ZWT4_9SPHN</name>
<dbReference type="EMBL" id="JAASQV010000002">
    <property type="protein sequence ID" value="NIJ65773.1"/>
    <property type="molecule type" value="Genomic_DNA"/>
</dbReference>
<evidence type="ECO:0000313" key="3">
    <source>
        <dbReference type="Proteomes" id="UP000564677"/>
    </source>
</evidence>
<feature type="region of interest" description="Disordered" evidence="1">
    <location>
        <begin position="13"/>
        <end position="57"/>
    </location>
</feature>
<proteinExistence type="predicted"/>
<dbReference type="RefSeq" id="WP_167300108.1">
    <property type="nucleotide sequence ID" value="NZ_CP170557.1"/>
</dbReference>
<protein>
    <recommendedName>
        <fullName evidence="4">DUF4169 family protein</fullName>
    </recommendedName>
</protein>
<accession>A0A7X5ZWT4</accession>
<sequence>MAEIINFNKARKARARAEKPIRAQENRARFGRTRAEKQAEAAEKARIAKTLDDARRD</sequence>
<keyword evidence="3" id="KW-1185">Reference proteome</keyword>